<dbReference type="PANTHER" id="PTHR34223:SF28">
    <property type="entry name" value="OS09G0548034 PROTEIN"/>
    <property type="match status" value="1"/>
</dbReference>
<accession>N1QXL8</accession>
<evidence type="ECO:0008006" key="2">
    <source>
        <dbReference type="Google" id="ProtNLM"/>
    </source>
</evidence>
<sequence length="389" mass="44993">MALDARLKAFHIKDSMGEEELIKVLVTLWSMWSCLSAATTRLVILSYLLWLWWGFVHRLLVGGGGDRSQKEGAATVDEISPWESSQDWFTCHLFDRMSSSVSNSKRLHGPVADGVDSLSSLADPLLHLVMSFLPMPEVVRKCLLSPRWHDLWASMPFIHLDYKDFMDGDYDWEKRMADRNRLQKFGDQLLLLRDGTLPLDEARIFFRGGDFANKCDTWIRHIRHKARLLHVYCSSVITTIFDNRSMFHSQHLRRIKLQEVSSDDRFFRPLNFDFHVLEHIELEHCNVWDPQQMSSRFLKTIHISFCHFNQGLKICAPNVNHLSILDPTFRYSNGCFLVTRDFHSLVTTSISLRSGVLQGNRGKILNYGILHGLSHVTTLDLYAPLSEIF</sequence>
<dbReference type="PANTHER" id="PTHR34223">
    <property type="entry name" value="OS11G0201299 PROTEIN"/>
    <property type="match status" value="1"/>
</dbReference>
<proteinExistence type="predicted"/>
<dbReference type="EnsemblPlants" id="EMT15484">
    <property type="protein sequence ID" value="EMT15484"/>
    <property type="gene ID" value="F775_18225"/>
</dbReference>
<reference evidence="1" key="1">
    <citation type="submission" date="2015-06" db="UniProtKB">
        <authorList>
            <consortium name="EnsemblPlants"/>
        </authorList>
    </citation>
    <scope>IDENTIFICATION</scope>
</reference>
<protein>
    <recommendedName>
        <fullName evidence="2">F-box domain-containing protein</fullName>
    </recommendedName>
</protein>
<name>N1QXL8_AEGTA</name>
<dbReference type="InterPro" id="IPR036047">
    <property type="entry name" value="F-box-like_dom_sf"/>
</dbReference>
<organism evidence="1">
    <name type="scientific">Aegilops tauschii</name>
    <name type="common">Tausch's goatgrass</name>
    <name type="synonym">Aegilops squarrosa</name>
    <dbReference type="NCBI Taxonomy" id="37682"/>
    <lineage>
        <taxon>Eukaryota</taxon>
        <taxon>Viridiplantae</taxon>
        <taxon>Streptophyta</taxon>
        <taxon>Embryophyta</taxon>
        <taxon>Tracheophyta</taxon>
        <taxon>Spermatophyta</taxon>
        <taxon>Magnoliopsida</taxon>
        <taxon>Liliopsida</taxon>
        <taxon>Poales</taxon>
        <taxon>Poaceae</taxon>
        <taxon>BOP clade</taxon>
        <taxon>Pooideae</taxon>
        <taxon>Triticodae</taxon>
        <taxon>Triticeae</taxon>
        <taxon>Triticinae</taxon>
        <taxon>Aegilops</taxon>
    </lineage>
</organism>
<dbReference type="AlphaFoldDB" id="N1QXL8"/>
<evidence type="ECO:0000313" key="1">
    <source>
        <dbReference type="EnsemblPlants" id="EMT15484"/>
    </source>
</evidence>
<dbReference type="InterPro" id="IPR053197">
    <property type="entry name" value="F-box_SCFL_complex_component"/>
</dbReference>
<dbReference type="SUPFAM" id="SSF81383">
    <property type="entry name" value="F-box domain"/>
    <property type="match status" value="1"/>
</dbReference>